<dbReference type="InterPro" id="IPR001881">
    <property type="entry name" value="EGF-like_Ca-bd_dom"/>
</dbReference>
<evidence type="ECO:0000256" key="19">
    <source>
        <dbReference type="SAM" id="Phobius"/>
    </source>
</evidence>
<keyword evidence="2" id="KW-0723">Serine/threonine-protein kinase</keyword>
<evidence type="ECO:0000256" key="13">
    <source>
        <dbReference type="ARBA" id="ARBA00023136"/>
    </source>
</evidence>
<sequence>MSLRLSFSLSLFLVTAAAAAASLAAAASGALPGCPNMCGNVSVPYPFGIAQGCYMPGFRMTCNDTYDPPRMFMNSGNLHVTEITDDHLTIDILIARDCYKPLNLGPDIRQMYVDVTGTPYTLSYERNRFTALGCDTIAINYRTSFLTDYTSGCVAFCGDTSSITNGSCSGIGCCQTAIPQGVKRLNTMLRSLMNHTTSFSISPCSFAFLVDQERYVFDVADLRGFASRSRVPAVLDWAIGSQACEEVKGAPDYACGPNSYCLNSTNGPGYRCRCNSGYQGNPYLPGGCQDIDECADASTNPCAEICTNTPGSYVCSCRSGKAGDGKKSGTGCIRQSKRFPLIQVVLGAGLGSVFLLAIASWSYWALKKRRMIVLREKFFKQNGGLLLQQQIASRDGAAETARIFTSRELEEATDNYSESRVLGRGGYGTVYKGILPDQKVVAIKKSKVVEEGQVEQFINEVVVLSQVIHRNVVKILGCCLETPVPLLVYEYVPNGTLTHHLHDGGHVSSLSWETRLRIAAETAGALAYLHSAAARPIIHRDVKTANILLDKAYTAKVADFGASRLVPLDRAQITTLVQGTLGYLDPEYFQTGQLTEKSDVYSFGVVLAELLTGQKPLSPTRPQQEKNLAIYFLLAMRGNRAFQILEPRVRNEGSREQLEGVMEVAKGCLRLKGEERPTMKEVAAELERLRRASAGAHPWAEGGGDDTAYHSLVDQRGNVNASAYYTSASSGDDSIEAHILLSLDMQR</sequence>
<dbReference type="PROSITE" id="PS50011">
    <property type="entry name" value="PROTEIN_KINASE_DOM"/>
    <property type="match status" value="1"/>
</dbReference>
<keyword evidence="3 17" id="KW-0245">EGF-like domain</keyword>
<evidence type="ECO:0000256" key="16">
    <source>
        <dbReference type="ARBA" id="ARBA00058961"/>
    </source>
</evidence>
<dbReference type="InterPro" id="IPR017441">
    <property type="entry name" value="Protein_kinase_ATP_BS"/>
</dbReference>
<dbReference type="FunFam" id="1.10.510.10:FF:000084">
    <property type="entry name" value="Wall-associated receptor kinase 2"/>
    <property type="match status" value="1"/>
</dbReference>
<evidence type="ECO:0000256" key="4">
    <source>
        <dbReference type="ARBA" id="ARBA00022553"/>
    </source>
</evidence>
<dbReference type="PROSITE" id="PS00010">
    <property type="entry name" value="ASX_HYDROXYL"/>
    <property type="match status" value="1"/>
</dbReference>
<dbReference type="FunFam" id="2.10.25.10:FF:000628">
    <property type="entry name" value="Wall-associated receptor kinase 2"/>
    <property type="match status" value="1"/>
</dbReference>
<dbReference type="PROSITE" id="PS00107">
    <property type="entry name" value="PROTEIN_KINASE_ATP"/>
    <property type="match status" value="1"/>
</dbReference>
<dbReference type="Gene3D" id="3.30.200.20">
    <property type="entry name" value="Phosphorylase Kinase, domain 1"/>
    <property type="match status" value="1"/>
</dbReference>
<dbReference type="InterPro" id="IPR045274">
    <property type="entry name" value="WAK-like"/>
</dbReference>
<dbReference type="SMART" id="SM00181">
    <property type="entry name" value="EGF"/>
    <property type="match status" value="2"/>
</dbReference>
<evidence type="ECO:0000256" key="20">
    <source>
        <dbReference type="SAM" id="SignalP"/>
    </source>
</evidence>
<dbReference type="SMART" id="SM00220">
    <property type="entry name" value="S_TKc"/>
    <property type="match status" value="1"/>
</dbReference>
<evidence type="ECO:0000313" key="24">
    <source>
        <dbReference type="Proteomes" id="UP000652761"/>
    </source>
</evidence>
<keyword evidence="10" id="KW-0418">Kinase</keyword>
<dbReference type="Gene3D" id="2.10.25.10">
    <property type="entry name" value="Laminin"/>
    <property type="match status" value="2"/>
</dbReference>
<dbReference type="PANTHER" id="PTHR27005:SF283">
    <property type="entry name" value="OS02G0633066 PROTEIN"/>
    <property type="match status" value="1"/>
</dbReference>
<dbReference type="OrthoDB" id="4062651at2759"/>
<dbReference type="Pfam" id="PF13947">
    <property type="entry name" value="GUB_WAK_bind"/>
    <property type="match status" value="1"/>
</dbReference>
<dbReference type="GO" id="GO:0005886">
    <property type="term" value="C:plasma membrane"/>
    <property type="evidence" value="ECO:0007669"/>
    <property type="project" value="TreeGrafter"/>
</dbReference>
<keyword evidence="8" id="KW-0677">Repeat</keyword>
<protein>
    <submittedName>
        <fullName evidence="23">Uncharacterized protein</fullName>
    </submittedName>
</protein>
<evidence type="ECO:0000256" key="1">
    <source>
        <dbReference type="ARBA" id="ARBA00004479"/>
    </source>
</evidence>
<keyword evidence="5" id="KW-0808">Transferase</keyword>
<evidence type="ECO:0000256" key="18">
    <source>
        <dbReference type="PROSITE-ProRule" id="PRU10141"/>
    </source>
</evidence>
<evidence type="ECO:0000256" key="14">
    <source>
        <dbReference type="ARBA" id="ARBA00023157"/>
    </source>
</evidence>
<proteinExistence type="predicted"/>
<dbReference type="InterPro" id="IPR000742">
    <property type="entry name" value="EGF"/>
</dbReference>
<evidence type="ECO:0000256" key="2">
    <source>
        <dbReference type="ARBA" id="ARBA00022527"/>
    </source>
</evidence>
<dbReference type="InterPro" id="IPR011009">
    <property type="entry name" value="Kinase-like_dom_sf"/>
</dbReference>
<evidence type="ECO:0000256" key="6">
    <source>
        <dbReference type="ARBA" id="ARBA00022692"/>
    </source>
</evidence>
<dbReference type="GO" id="GO:0005509">
    <property type="term" value="F:calcium ion binding"/>
    <property type="evidence" value="ECO:0007669"/>
    <property type="project" value="InterPro"/>
</dbReference>
<dbReference type="Gene3D" id="1.10.510.10">
    <property type="entry name" value="Transferase(Phosphotransferase) domain 1"/>
    <property type="match status" value="1"/>
</dbReference>
<dbReference type="PANTHER" id="PTHR27005">
    <property type="entry name" value="WALL-ASSOCIATED RECEPTOR KINASE-LIKE 21"/>
    <property type="match status" value="1"/>
</dbReference>
<dbReference type="InterPro" id="IPR008271">
    <property type="entry name" value="Ser/Thr_kinase_AS"/>
</dbReference>
<name>A0A843VYW2_COLES</name>
<evidence type="ECO:0000256" key="9">
    <source>
        <dbReference type="ARBA" id="ARBA00022741"/>
    </source>
</evidence>
<dbReference type="SUPFAM" id="SSF57196">
    <property type="entry name" value="EGF/Laminin"/>
    <property type="match status" value="1"/>
</dbReference>
<dbReference type="InterPro" id="IPR049883">
    <property type="entry name" value="NOTCH1_EGF-like"/>
</dbReference>
<organism evidence="23 24">
    <name type="scientific">Colocasia esculenta</name>
    <name type="common">Wild taro</name>
    <name type="synonym">Arum esculentum</name>
    <dbReference type="NCBI Taxonomy" id="4460"/>
    <lineage>
        <taxon>Eukaryota</taxon>
        <taxon>Viridiplantae</taxon>
        <taxon>Streptophyta</taxon>
        <taxon>Embryophyta</taxon>
        <taxon>Tracheophyta</taxon>
        <taxon>Spermatophyta</taxon>
        <taxon>Magnoliopsida</taxon>
        <taxon>Liliopsida</taxon>
        <taxon>Araceae</taxon>
        <taxon>Aroideae</taxon>
        <taxon>Colocasieae</taxon>
        <taxon>Colocasia</taxon>
    </lineage>
</organism>
<dbReference type="FunFam" id="3.30.200.20:FF:000043">
    <property type="entry name" value="Wall-associated receptor kinase 2"/>
    <property type="match status" value="1"/>
</dbReference>
<gene>
    <name evidence="23" type="ORF">Taro_031379</name>
</gene>
<dbReference type="GO" id="GO:0005524">
    <property type="term" value="F:ATP binding"/>
    <property type="evidence" value="ECO:0007669"/>
    <property type="project" value="UniProtKB-UniRule"/>
</dbReference>
<keyword evidence="13 19" id="KW-0472">Membrane</keyword>
<keyword evidence="14" id="KW-1015">Disulfide bond</keyword>
<reference evidence="23" key="1">
    <citation type="submission" date="2017-07" db="EMBL/GenBank/DDBJ databases">
        <title>Taro Niue Genome Assembly and Annotation.</title>
        <authorList>
            <person name="Atibalentja N."/>
            <person name="Keating K."/>
            <person name="Fields C.J."/>
        </authorList>
    </citation>
    <scope>NUCLEOTIDE SEQUENCE</scope>
    <source>
        <strain evidence="23">Niue_2</strain>
        <tissue evidence="23">Leaf</tissue>
    </source>
</reference>
<comment type="function">
    <text evidence="16">Serine/threonine-protein kinase that may function as a signaling receptor of extracellular matrix component. Binding to pectin may have significance in the control of cell expansion, morphogenesis and development.</text>
</comment>
<dbReference type="PROSITE" id="PS01187">
    <property type="entry name" value="EGF_CA"/>
    <property type="match status" value="1"/>
</dbReference>
<keyword evidence="24" id="KW-1185">Reference proteome</keyword>
<evidence type="ECO:0000256" key="8">
    <source>
        <dbReference type="ARBA" id="ARBA00022737"/>
    </source>
</evidence>
<dbReference type="CDD" id="cd00054">
    <property type="entry name" value="EGF_CA"/>
    <property type="match status" value="1"/>
</dbReference>
<comment type="caution">
    <text evidence="23">The sequence shown here is derived from an EMBL/GenBank/DDBJ whole genome shotgun (WGS) entry which is preliminary data.</text>
</comment>
<dbReference type="Proteomes" id="UP000652761">
    <property type="component" value="Unassembled WGS sequence"/>
</dbReference>
<dbReference type="EMBL" id="NMUH01002222">
    <property type="protein sequence ID" value="MQL98670.1"/>
    <property type="molecule type" value="Genomic_DNA"/>
</dbReference>
<dbReference type="InterPro" id="IPR018097">
    <property type="entry name" value="EGF_Ca-bd_CS"/>
</dbReference>
<keyword evidence="12 19" id="KW-1133">Transmembrane helix</keyword>
<evidence type="ECO:0000256" key="17">
    <source>
        <dbReference type="PROSITE-ProRule" id="PRU00076"/>
    </source>
</evidence>
<dbReference type="FunFam" id="2.10.25.10:FF:000038">
    <property type="entry name" value="Fibrillin 2"/>
    <property type="match status" value="1"/>
</dbReference>
<dbReference type="InterPro" id="IPR000152">
    <property type="entry name" value="EGF-type_Asp/Asn_hydroxyl_site"/>
</dbReference>
<feature type="binding site" evidence="18">
    <location>
        <position position="445"/>
    </location>
    <ligand>
        <name>ATP</name>
        <dbReference type="ChEBI" id="CHEBI:30616"/>
    </ligand>
</feature>
<evidence type="ECO:0000256" key="3">
    <source>
        <dbReference type="ARBA" id="ARBA00022536"/>
    </source>
</evidence>
<keyword evidence="11 18" id="KW-0067">ATP-binding</keyword>
<dbReference type="PROSITE" id="PS50026">
    <property type="entry name" value="EGF_3"/>
    <property type="match status" value="1"/>
</dbReference>
<dbReference type="InterPro" id="IPR025287">
    <property type="entry name" value="WAK_GUB"/>
</dbReference>
<accession>A0A843VYW2</accession>
<dbReference type="AlphaFoldDB" id="A0A843VYW2"/>
<comment type="subcellular location">
    <subcellularLocation>
        <location evidence="1">Membrane</location>
        <topology evidence="1">Single-pass type I membrane protein</topology>
    </subcellularLocation>
</comment>
<keyword evidence="15" id="KW-0325">Glycoprotein</keyword>
<dbReference type="InterPro" id="IPR000719">
    <property type="entry name" value="Prot_kinase_dom"/>
</dbReference>
<feature type="signal peptide" evidence="20">
    <location>
        <begin position="1"/>
        <end position="19"/>
    </location>
</feature>
<evidence type="ECO:0000259" key="21">
    <source>
        <dbReference type="PROSITE" id="PS50011"/>
    </source>
</evidence>
<keyword evidence="6 19" id="KW-0812">Transmembrane</keyword>
<dbReference type="GO" id="GO:0030247">
    <property type="term" value="F:polysaccharide binding"/>
    <property type="evidence" value="ECO:0007669"/>
    <property type="project" value="InterPro"/>
</dbReference>
<dbReference type="SMART" id="SM00179">
    <property type="entry name" value="EGF_CA"/>
    <property type="match status" value="1"/>
</dbReference>
<dbReference type="CDD" id="cd14066">
    <property type="entry name" value="STKc_IRAK"/>
    <property type="match status" value="1"/>
</dbReference>
<feature type="domain" description="EGF-like" evidence="22">
    <location>
        <begin position="290"/>
        <end position="324"/>
    </location>
</feature>
<dbReference type="GO" id="GO:0007166">
    <property type="term" value="P:cell surface receptor signaling pathway"/>
    <property type="evidence" value="ECO:0007669"/>
    <property type="project" value="InterPro"/>
</dbReference>
<evidence type="ECO:0000256" key="11">
    <source>
        <dbReference type="ARBA" id="ARBA00022840"/>
    </source>
</evidence>
<evidence type="ECO:0000256" key="12">
    <source>
        <dbReference type="ARBA" id="ARBA00022989"/>
    </source>
</evidence>
<feature type="chain" id="PRO_5032591317" evidence="20">
    <location>
        <begin position="20"/>
        <end position="747"/>
    </location>
</feature>
<keyword evidence="7 20" id="KW-0732">Signal</keyword>
<evidence type="ECO:0000256" key="7">
    <source>
        <dbReference type="ARBA" id="ARBA00022729"/>
    </source>
</evidence>
<feature type="domain" description="Protein kinase" evidence="21">
    <location>
        <begin position="416"/>
        <end position="700"/>
    </location>
</feature>
<comment type="caution">
    <text evidence="17">Lacks conserved residue(s) required for the propagation of feature annotation.</text>
</comment>
<keyword evidence="4" id="KW-0597">Phosphoprotein</keyword>
<evidence type="ECO:0000256" key="10">
    <source>
        <dbReference type="ARBA" id="ARBA00022777"/>
    </source>
</evidence>
<dbReference type="SUPFAM" id="SSF56112">
    <property type="entry name" value="Protein kinase-like (PK-like)"/>
    <property type="match status" value="1"/>
</dbReference>
<feature type="transmembrane region" description="Helical" evidence="19">
    <location>
        <begin position="341"/>
        <end position="366"/>
    </location>
</feature>
<keyword evidence="9 18" id="KW-0547">Nucleotide-binding</keyword>
<dbReference type="Pfam" id="PF07645">
    <property type="entry name" value="EGF_CA"/>
    <property type="match status" value="1"/>
</dbReference>
<evidence type="ECO:0000256" key="5">
    <source>
        <dbReference type="ARBA" id="ARBA00022679"/>
    </source>
</evidence>
<dbReference type="Pfam" id="PF00069">
    <property type="entry name" value="Pkinase"/>
    <property type="match status" value="1"/>
</dbReference>
<evidence type="ECO:0000259" key="22">
    <source>
        <dbReference type="PROSITE" id="PS50026"/>
    </source>
</evidence>
<evidence type="ECO:0000256" key="15">
    <source>
        <dbReference type="ARBA" id="ARBA00023180"/>
    </source>
</evidence>
<evidence type="ECO:0000313" key="23">
    <source>
        <dbReference type="EMBL" id="MQL98670.1"/>
    </source>
</evidence>
<dbReference type="GO" id="GO:0004674">
    <property type="term" value="F:protein serine/threonine kinase activity"/>
    <property type="evidence" value="ECO:0007669"/>
    <property type="project" value="UniProtKB-KW"/>
</dbReference>
<dbReference type="PROSITE" id="PS00108">
    <property type="entry name" value="PROTEIN_KINASE_ST"/>
    <property type="match status" value="1"/>
</dbReference>